<dbReference type="Gene3D" id="2.40.10.220">
    <property type="entry name" value="predicted glycosyltransferase like domains"/>
    <property type="match status" value="1"/>
</dbReference>
<dbReference type="InterPro" id="IPR009875">
    <property type="entry name" value="PilZ_domain"/>
</dbReference>
<gene>
    <name evidence="2" type="ORF">FBZ93_103411</name>
</gene>
<comment type="caution">
    <text evidence="2">The sequence shown here is derived from an EMBL/GenBank/DDBJ whole genome shotgun (WGS) entry which is preliminary data.</text>
</comment>
<dbReference type="Pfam" id="PF07238">
    <property type="entry name" value="PilZ"/>
    <property type="match status" value="1"/>
</dbReference>
<dbReference type="GO" id="GO:0035438">
    <property type="term" value="F:cyclic-di-GMP binding"/>
    <property type="evidence" value="ECO:0007669"/>
    <property type="project" value="InterPro"/>
</dbReference>
<name>A0A560MCR2_9BRAD</name>
<sequence length="197" mass="22124">MTDDTETISLRHTMVDGVQQDDDYEVIWRGLPVGRIMRQHDSRQWWWGCNVYGRPPTNGDRGPAIDFKDGQVRFKLAWGRLRPTLTDEEIAVATRHAEGLQKQAAGQAVAAKADVVQVMQNSRGALRHRVLKPGTIEFNGGAIDCVIRNISETGAALEVTSPVGIPETFNLVIPSDHTNRPCRVAWRRERRIGVRFT</sequence>
<keyword evidence="3" id="KW-1185">Reference proteome</keyword>
<protein>
    <submittedName>
        <fullName evidence="2">PilZ domain-containing protein</fullName>
    </submittedName>
</protein>
<feature type="domain" description="PilZ" evidence="1">
    <location>
        <begin position="123"/>
        <end position="197"/>
    </location>
</feature>
<dbReference type="EMBL" id="VITY01000003">
    <property type="protein sequence ID" value="TWC05394.1"/>
    <property type="molecule type" value="Genomic_DNA"/>
</dbReference>
<accession>A0A560MCR2</accession>
<dbReference type="SUPFAM" id="SSF141371">
    <property type="entry name" value="PilZ domain-like"/>
    <property type="match status" value="1"/>
</dbReference>
<organism evidence="2 3">
    <name type="scientific">Bradyrhizobium macuxiense</name>
    <dbReference type="NCBI Taxonomy" id="1755647"/>
    <lineage>
        <taxon>Bacteria</taxon>
        <taxon>Pseudomonadati</taxon>
        <taxon>Pseudomonadota</taxon>
        <taxon>Alphaproteobacteria</taxon>
        <taxon>Hyphomicrobiales</taxon>
        <taxon>Nitrobacteraceae</taxon>
        <taxon>Bradyrhizobium</taxon>
    </lineage>
</organism>
<dbReference type="AlphaFoldDB" id="A0A560MCR2"/>
<evidence type="ECO:0000313" key="2">
    <source>
        <dbReference type="EMBL" id="TWC05394.1"/>
    </source>
</evidence>
<evidence type="ECO:0000313" key="3">
    <source>
        <dbReference type="Proteomes" id="UP000321304"/>
    </source>
</evidence>
<proteinExistence type="predicted"/>
<evidence type="ECO:0000259" key="1">
    <source>
        <dbReference type="Pfam" id="PF07238"/>
    </source>
</evidence>
<reference evidence="2 3" key="1">
    <citation type="submission" date="2019-06" db="EMBL/GenBank/DDBJ databases">
        <title>Genomic Encyclopedia of Type Strains, Phase IV (KMG-V): Genome sequencing to study the core and pangenomes of soil and plant-associated prokaryotes.</title>
        <authorList>
            <person name="Whitman W."/>
        </authorList>
    </citation>
    <scope>NUCLEOTIDE SEQUENCE [LARGE SCALE GENOMIC DNA]</scope>
    <source>
        <strain evidence="2 3">BR 10355</strain>
    </source>
</reference>
<dbReference type="Proteomes" id="UP000321304">
    <property type="component" value="Unassembled WGS sequence"/>
</dbReference>